<dbReference type="InterPro" id="IPR011050">
    <property type="entry name" value="Pectin_lyase_fold/virulence"/>
</dbReference>
<evidence type="ECO:0000256" key="5">
    <source>
        <dbReference type="ARBA" id="ARBA00022729"/>
    </source>
</evidence>
<dbReference type="Pfam" id="PF03422">
    <property type="entry name" value="CBM_6"/>
    <property type="match status" value="1"/>
</dbReference>
<feature type="compositionally biased region" description="Polar residues" evidence="10">
    <location>
        <begin position="817"/>
        <end position="827"/>
    </location>
</feature>
<comment type="similarity">
    <text evidence="9">Belongs to the polysaccharide lyase 1 family.</text>
</comment>
<dbReference type="SMART" id="SM00710">
    <property type="entry name" value="PbH1"/>
    <property type="match status" value="8"/>
</dbReference>
<dbReference type="PANTHER" id="PTHR40088:SF1">
    <property type="entry name" value="PECTATE LYASE PEL9"/>
    <property type="match status" value="1"/>
</dbReference>
<keyword evidence="3 9" id="KW-0964">Secreted</keyword>
<dbReference type="InterPro" id="IPR005084">
    <property type="entry name" value="CBM6"/>
</dbReference>
<feature type="region of interest" description="Disordered" evidence="10">
    <location>
        <begin position="648"/>
        <end position="694"/>
    </location>
</feature>
<evidence type="ECO:0000259" key="12">
    <source>
        <dbReference type="PROSITE" id="PS51175"/>
    </source>
</evidence>
<reference evidence="14" key="1">
    <citation type="submission" date="2023-07" db="EMBL/GenBank/DDBJ databases">
        <title>30 novel species of actinomycetes from the DSMZ collection.</title>
        <authorList>
            <person name="Nouioui I."/>
        </authorList>
    </citation>
    <scope>NUCLEOTIDE SEQUENCE [LARGE SCALE GENOMIC DNA]</scope>
    <source>
        <strain evidence="14">DSM 41886</strain>
    </source>
</reference>
<evidence type="ECO:0000256" key="10">
    <source>
        <dbReference type="SAM" id="MobiDB-lite"/>
    </source>
</evidence>
<evidence type="ECO:0000256" key="4">
    <source>
        <dbReference type="ARBA" id="ARBA00022723"/>
    </source>
</evidence>
<feature type="chain" id="PRO_5046196077" evidence="11">
    <location>
        <begin position="33"/>
        <end position="1029"/>
    </location>
</feature>
<dbReference type="InterPro" id="IPR002022">
    <property type="entry name" value="Pec_lyase"/>
</dbReference>
<feature type="signal peptide" evidence="11">
    <location>
        <begin position="1"/>
        <end position="32"/>
    </location>
</feature>
<dbReference type="Gene3D" id="2.160.20.10">
    <property type="entry name" value="Single-stranded right-handed beta-helix, Pectin lyase-like"/>
    <property type="match status" value="2"/>
</dbReference>
<evidence type="ECO:0000256" key="6">
    <source>
        <dbReference type="ARBA" id="ARBA00022837"/>
    </source>
</evidence>
<comment type="caution">
    <text evidence="13">The sequence shown here is derived from an EMBL/GenBank/DDBJ whole genome shotgun (WGS) entry which is preliminary data.</text>
</comment>
<keyword evidence="7 9" id="KW-0456">Lyase</keyword>
<dbReference type="SUPFAM" id="SSF49785">
    <property type="entry name" value="Galactose-binding domain-like"/>
    <property type="match status" value="2"/>
</dbReference>
<feature type="compositionally biased region" description="Low complexity" evidence="10">
    <location>
        <begin position="398"/>
        <end position="411"/>
    </location>
</feature>
<dbReference type="InterPro" id="IPR006626">
    <property type="entry name" value="PbH1"/>
</dbReference>
<evidence type="ECO:0000256" key="1">
    <source>
        <dbReference type="ARBA" id="ARBA00001913"/>
    </source>
</evidence>
<evidence type="ECO:0000313" key="13">
    <source>
        <dbReference type="EMBL" id="MDT0446942.1"/>
    </source>
</evidence>
<keyword evidence="9" id="KW-0624">Polysaccharide degradation</keyword>
<dbReference type="Pfam" id="PF00544">
    <property type="entry name" value="Pectate_lyase_4"/>
    <property type="match status" value="1"/>
</dbReference>
<dbReference type="PANTHER" id="PTHR40088">
    <property type="entry name" value="PECTATE LYASE (EUROFUNG)"/>
    <property type="match status" value="1"/>
</dbReference>
<sequence length="1029" mass="106344">MSRPLTARLCAVLTTTALAVTGLAVSATGASAAPAATAAATGYATQNGGTTGGAGGQTVRATTGTEINEALCNRASTSTPVIIEVEGTVNHGNTSDVSGDSCDVADDVIDLKEVSNVTIVGVGSGAVFDQLGIHIRDSSNIIIQNVTVRNVKKSGSPTSNGGDAISMESNVRNVWADHLTLEASGGEDEGFDGLFDMKNNTQYVTLSYSILRNSERGGLIGSSESDRSNGFVTFHHNLYQNLNSRTPLLRGGIAHMYNNHYAGLVESGINSRAGARAKVDNNYFEDSKDVLGTFYTDERGSWEVNDNIYDNVTWSSEGSENYPAGPDPRSNTTVSIPYGYSLDDAGCVPDVVSETAGADNGLQVSDGNCEAEPPDPTDPPDPPDPPDPTDPPVGTNLSIGAGADGSSKAGGTSYGNVIDGDMNTYWSPAGSTGRISVKWGSDTTVSTINIREAAGAEGNIGSWRVVNHDTGDALASGSGAGVITFPATSLSKINFEIASSSGTPRIAEFETYAGTPPDDGGPTEPPDDGEAMRFEAESSSATCDGTIDSDYAGYSGTGFCNTTNSTGAAAGFTIEAASAGPATLGVGFANGSTSARTADLVVNGSTVQSVSFEATGSWSTWSTKSLTAQLGSGTNTVRLVATGSGGLPNIDYLESSTGTPPDDGDDPPPTGDALYVAPGGSDGASGSESDPTTLTSAIGRIEPGGTIYMRGGTYNFSQTVHIEPGNDGTSGNRTELFASPGETPVLNFSAQSEDSANRGLAIGGDWWHLQGLVVERAGDNGILLGGNDNIIERVVTRHNRDTGLQLSRYTAGAPSSEWPSNNLIISSESHDNSDSDGEDADGFAPKLTVGPGNVFRYCVAHNNIDDGWDMFTKDDTGPIGAVTIEDSLSYENGTLSDGTQNSSGDRNGFKLGGEDIAVDHTVVRTIAFDNGKHGFTYNRNPGSMTIENNLSIGNEERNYNFDAGDSTFRNNTSCDSGSNDRIIGDDAGGNQWWSGSNGPGCAPYSGALDWNFASDGRLVVTIGGDTVNL</sequence>
<gene>
    <name evidence="13" type="ORF">RM779_30745</name>
</gene>
<keyword evidence="9" id="KW-0119">Carbohydrate metabolism</keyword>
<feature type="domain" description="CBM6" evidence="12">
    <location>
        <begin position="532"/>
        <end position="656"/>
    </location>
</feature>
<dbReference type="InterPro" id="IPR012334">
    <property type="entry name" value="Pectin_lyas_fold"/>
</dbReference>
<feature type="region of interest" description="Disordered" evidence="10">
    <location>
        <begin position="358"/>
        <end position="412"/>
    </location>
</feature>
<dbReference type="RefSeq" id="WP_311621077.1">
    <property type="nucleotide sequence ID" value="NZ_JAVREV010000024.1"/>
</dbReference>
<keyword evidence="4" id="KW-0479">Metal-binding</keyword>
<feature type="region of interest" description="Disordered" evidence="10">
    <location>
        <begin position="510"/>
        <end position="530"/>
    </location>
</feature>
<evidence type="ECO:0000256" key="9">
    <source>
        <dbReference type="RuleBase" id="RU361173"/>
    </source>
</evidence>
<comment type="subcellular location">
    <subcellularLocation>
        <location evidence="2 9">Secreted</location>
    </subcellularLocation>
</comment>
<keyword evidence="14" id="KW-1185">Reference proteome</keyword>
<feature type="region of interest" description="Disordered" evidence="10">
    <location>
        <begin position="810"/>
        <end position="843"/>
    </location>
</feature>
<keyword evidence="6" id="KW-0106">Calcium</keyword>
<comment type="cofactor">
    <cofactor evidence="1">
        <name>Ca(2+)</name>
        <dbReference type="ChEBI" id="CHEBI:29108"/>
    </cofactor>
</comment>
<evidence type="ECO:0000256" key="7">
    <source>
        <dbReference type="ARBA" id="ARBA00023239"/>
    </source>
</evidence>
<protein>
    <submittedName>
        <fullName evidence="13">Right-handed parallel beta-helix repeat-containing protein</fullName>
    </submittedName>
</protein>
<evidence type="ECO:0000313" key="14">
    <source>
        <dbReference type="Proteomes" id="UP001183615"/>
    </source>
</evidence>
<accession>A0ABU2SD93</accession>
<dbReference type="EMBL" id="JAVREV010000024">
    <property type="protein sequence ID" value="MDT0446942.1"/>
    <property type="molecule type" value="Genomic_DNA"/>
</dbReference>
<dbReference type="SMART" id="SM00656">
    <property type="entry name" value="Amb_all"/>
    <property type="match status" value="1"/>
</dbReference>
<feature type="compositionally biased region" description="Pro residues" evidence="10">
    <location>
        <begin position="374"/>
        <end position="391"/>
    </location>
</feature>
<evidence type="ECO:0000256" key="8">
    <source>
        <dbReference type="ARBA" id="ARBA00038263"/>
    </source>
</evidence>
<name>A0ABU2SD93_9ACTN</name>
<dbReference type="InterPro" id="IPR052052">
    <property type="entry name" value="Polysaccharide_Lyase_9"/>
</dbReference>
<dbReference type="Gene3D" id="2.60.120.260">
    <property type="entry name" value="Galactose-binding domain-like"/>
    <property type="match status" value="2"/>
</dbReference>
<evidence type="ECO:0000256" key="11">
    <source>
        <dbReference type="SAM" id="SignalP"/>
    </source>
</evidence>
<evidence type="ECO:0000256" key="2">
    <source>
        <dbReference type="ARBA" id="ARBA00004613"/>
    </source>
</evidence>
<proteinExistence type="inferred from homology"/>
<dbReference type="SUPFAM" id="SSF51126">
    <property type="entry name" value="Pectin lyase-like"/>
    <property type="match status" value="2"/>
</dbReference>
<organism evidence="13 14">
    <name type="scientific">Streptomyces johnsoniae</name>
    <dbReference type="NCBI Taxonomy" id="3075532"/>
    <lineage>
        <taxon>Bacteria</taxon>
        <taxon>Bacillati</taxon>
        <taxon>Actinomycetota</taxon>
        <taxon>Actinomycetes</taxon>
        <taxon>Kitasatosporales</taxon>
        <taxon>Streptomycetaceae</taxon>
        <taxon>Streptomyces</taxon>
    </lineage>
</organism>
<evidence type="ECO:0000256" key="3">
    <source>
        <dbReference type="ARBA" id="ARBA00022525"/>
    </source>
</evidence>
<dbReference type="Proteomes" id="UP001183615">
    <property type="component" value="Unassembled WGS sequence"/>
</dbReference>
<dbReference type="PROSITE" id="PS51175">
    <property type="entry name" value="CBM6"/>
    <property type="match status" value="1"/>
</dbReference>
<dbReference type="CDD" id="cd04082">
    <property type="entry name" value="CBM35_pectate_lyase-like"/>
    <property type="match status" value="1"/>
</dbReference>
<dbReference type="InterPro" id="IPR008979">
    <property type="entry name" value="Galactose-bd-like_sf"/>
</dbReference>
<comment type="similarity">
    <text evidence="8">Belongs to the polysaccharide lyase 9 family.</text>
</comment>
<keyword evidence="5 11" id="KW-0732">Signal</keyword>